<protein>
    <submittedName>
        <fullName evidence="2">Thiosulfate sulfurtransferase</fullName>
        <ecNumber evidence="2">2.8.1.1</ecNumber>
    </submittedName>
</protein>
<keyword evidence="3" id="KW-1185">Reference proteome</keyword>
<dbReference type="EMBL" id="LT837803">
    <property type="protein sequence ID" value="SMB23348.1"/>
    <property type="molecule type" value="Genomic_DNA"/>
</dbReference>
<evidence type="ECO:0000313" key="3">
    <source>
        <dbReference type="Proteomes" id="UP000242886"/>
    </source>
</evidence>
<dbReference type="PANTHER" id="PTHR43031">
    <property type="entry name" value="FAD-DEPENDENT OXIDOREDUCTASE"/>
    <property type="match status" value="1"/>
</dbReference>
<accession>A0A7Z7HPR2</accession>
<keyword evidence="2" id="KW-0808">Transferase</keyword>
<dbReference type="SMART" id="SM00450">
    <property type="entry name" value="RHOD"/>
    <property type="match status" value="1"/>
</dbReference>
<proteinExistence type="predicted"/>
<dbReference type="Pfam" id="PF00581">
    <property type="entry name" value="Rhodanese"/>
    <property type="match status" value="1"/>
</dbReference>
<organism evidence="2 3">
    <name type="scientific">Sterolibacterium denitrificans</name>
    <dbReference type="NCBI Taxonomy" id="157592"/>
    <lineage>
        <taxon>Bacteria</taxon>
        <taxon>Pseudomonadati</taxon>
        <taxon>Pseudomonadota</taxon>
        <taxon>Betaproteobacteria</taxon>
        <taxon>Nitrosomonadales</taxon>
        <taxon>Sterolibacteriaceae</taxon>
        <taxon>Sterolibacterium</taxon>
    </lineage>
</organism>
<gene>
    <name evidence="2" type="ORF">SDENCHOL_10824</name>
</gene>
<evidence type="ECO:0000313" key="2">
    <source>
        <dbReference type="EMBL" id="SMB23348.1"/>
    </source>
</evidence>
<dbReference type="GO" id="GO:0004792">
    <property type="term" value="F:thiosulfate-cyanide sulfurtransferase activity"/>
    <property type="evidence" value="ECO:0007669"/>
    <property type="project" value="UniProtKB-EC"/>
</dbReference>
<dbReference type="InterPro" id="IPR050229">
    <property type="entry name" value="GlpE_sulfurtransferase"/>
</dbReference>
<dbReference type="PROSITE" id="PS50206">
    <property type="entry name" value="RHODANESE_3"/>
    <property type="match status" value="1"/>
</dbReference>
<dbReference type="SUPFAM" id="SSF52821">
    <property type="entry name" value="Rhodanese/Cell cycle control phosphatase"/>
    <property type="match status" value="1"/>
</dbReference>
<feature type="domain" description="Rhodanese" evidence="1">
    <location>
        <begin position="18"/>
        <end position="106"/>
    </location>
</feature>
<dbReference type="Gene3D" id="3.40.250.10">
    <property type="entry name" value="Rhodanese-like domain"/>
    <property type="match status" value="1"/>
</dbReference>
<dbReference type="Proteomes" id="UP000242886">
    <property type="component" value="Chromosome SDENCHOL"/>
</dbReference>
<dbReference type="RefSeq" id="WP_231912905.1">
    <property type="nucleotide sequence ID" value="NZ_LFZK01000002.1"/>
</dbReference>
<sequence length="108" mass="11739">MMQQISAPQLAAWLDDPQRPQPLLLDVREPGEFATGHIAGSTTMPMHSVPARYMDMARDAATVVICHHGQRSLQVALFLERQGFSKVLNLAGGIAAWNQQAAQAMSAD</sequence>
<dbReference type="AlphaFoldDB" id="A0A7Z7HPR2"/>
<evidence type="ECO:0000259" key="1">
    <source>
        <dbReference type="PROSITE" id="PS50206"/>
    </source>
</evidence>
<dbReference type="InterPro" id="IPR001763">
    <property type="entry name" value="Rhodanese-like_dom"/>
</dbReference>
<dbReference type="InterPro" id="IPR036873">
    <property type="entry name" value="Rhodanese-like_dom_sf"/>
</dbReference>
<name>A0A7Z7HPR2_9PROT</name>
<reference evidence="2" key="1">
    <citation type="submission" date="2017-03" db="EMBL/GenBank/DDBJ databases">
        <authorList>
            <consortium name="AG Boll"/>
        </authorList>
    </citation>
    <scope>NUCLEOTIDE SEQUENCE [LARGE SCALE GENOMIC DNA]</scope>
    <source>
        <strain evidence="2">Chol</strain>
    </source>
</reference>
<dbReference type="PANTHER" id="PTHR43031:SF17">
    <property type="entry name" value="SULFURTRANSFERASE YTWF-RELATED"/>
    <property type="match status" value="1"/>
</dbReference>
<dbReference type="EC" id="2.8.1.1" evidence="2"/>